<protein>
    <submittedName>
        <fullName evidence="8">Transcription factor bHLH94</fullName>
    </submittedName>
</protein>
<feature type="domain" description="BHLH" evidence="7">
    <location>
        <begin position="117"/>
        <end position="168"/>
    </location>
</feature>
<comment type="subcellular location">
    <subcellularLocation>
        <location evidence="1">Nucleus</location>
    </subcellularLocation>
</comment>
<dbReference type="CDD" id="cd11448">
    <property type="entry name" value="bHLH_AtFAMA_like"/>
    <property type="match status" value="1"/>
</dbReference>
<dbReference type="InterPro" id="IPR054502">
    <property type="entry name" value="bHLH-TF_ACT-like_plant"/>
</dbReference>
<evidence type="ECO:0000256" key="2">
    <source>
        <dbReference type="ARBA" id="ARBA00023015"/>
    </source>
</evidence>
<dbReference type="GO" id="GO:0000978">
    <property type="term" value="F:RNA polymerase II cis-regulatory region sequence-specific DNA binding"/>
    <property type="evidence" value="ECO:0007669"/>
    <property type="project" value="TreeGrafter"/>
</dbReference>
<feature type="region of interest" description="Disordered" evidence="6">
    <location>
        <begin position="542"/>
        <end position="568"/>
    </location>
</feature>
<name>A0A6A3BK21_HIBSY</name>
<dbReference type="InterPro" id="IPR036638">
    <property type="entry name" value="HLH_DNA-bd_sf"/>
</dbReference>
<dbReference type="PROSITE" id="PS50888">
    <property type="entry name" value="BHLH"/>
    <property type="match status" value="1"/>
</dbReference>
<gene>
    <name evidence="8" type="ORF">F3Y22_tig00110174pilonHSYRG00296</name>
</gene>
<accession>A0A6A3BK21</accession>
<dbReference type="InterPro" id="IPR011598">
    <property type="entry name" value="bHLH_dom"/>
</dbReference>
<dbReference type="PANTHER" id="PTHR11969:SF82">
    <property type="entry name" value="TRANSCRIPTION FACTOR BHLH96"/>
    <property type="match status" value="1"/>
</dbReference>
<dbReference type="PANTHER" id="PTHR11969">
    <property type="entry name" value="MAX DIMERIZATION, MAD"/>
    <property type="match status" value="1"/>
</dbReference>
<dbReference type="GO" id="GO:0005634">
    <property type="term" value="C:nucleus"/>
    <property type="evidence" value="ECO:0007669"/>
    <property type="project" value="UniProtKB-SubCell"/>
</dbReference>
<dbReference type="EMBL" id="VEPZ02000861">
    <property type="protein sequence ID" value="KAE8715402.1"/>
    <property type="molecule type" value="Genomic_DNA"/>
</dbReference>
<evidence type="ECO:0000259" key="7">
    <source>
        <dbReference type="PROSITE" id="PS50888"/>
    </source>
</evidence>
<keyword evidence="3" id="KW-0238">DNA-binding</keyword>
<evidence type="ECO:0000256" key="3">
    <source>
        <dbReference type="ARBA" id="ARBA00023125"/>
    </source>
</evidence>
<reference evidence="8" key="1">
    <citation type="submission" date="2019-09" db="EMBL/GenBank/DDBJ databases">
        <title>Draft genome information of white flower Hibiscus syriacus.</title>
        <authorList>
            <person name="Kim Y.-M."/>
        </authorList>
    </citation>
    <scope>NUCLEOTIDE SEQUENCE [LARGE SCALE GENOMIC DNA]</scope>
    <source>
        <strain evidence="8">YM2019G1</strain>
    </source>
</reference>
<dbReference type="AlphaFoldDB" id="A0A6A3BK21"/>
<evidence type="ECO:0000256" key="1">
    <source>
        <dbReference type="ARBA" id="ARBA00004123"/>
    </source>
</evidence>
<sequence>MALEAVVYPPDRLTYGFKDQFPGGGAWGNDFCFQEEDGALTAILESNLEQQENHHHLHANWDSSSTSVMQQHSLPAPAAAGFQAPTEPHSATTTATNGSRRKRRRTRSNKNKEELENQRMTHIAVERNRRKQMNEYLAAIRALMPPSYVQRGDQASIIGGAINFVKEIEQLLQTMEAHKRTSQQTEHNGNLSPFAEFFTFPQFSTRATSQCNNSPSSMPADQSVTAAASVESVADIEVTMVETHANLKIQSKKRPRQLLKLVAGLQSLSLTILHLNVSTVDETALYSISVKVDEGCHLNTVDEIAAAINYGLKCYTLNIKWVVGFPESIERKCGLLEDVWLSDLGPLKDFIADQSERNSLPNRYVASMVDSDGHWRWPLFIASMPNHILLRLAATMPPLQQSKEDVPGWKWRDHCFSVKSTYDMSDRLLINAERVHRHMCTNSCCGVCRQTGETVDHLFQLWGVHEGLTHGWNFVERQVMLEVDNLEGSHVIFHGAAHEEFKGLSTQRPNGQQHFPVEIPGTEPSQGIRSSAQPMMPRITEQPVEGGTEKQPVATRSPDSYPGLKDASKGDTFPFFRRRRAAATAGHWWPARRNIIDGRATAEALERIISLSLLLSPFFIK</sequence>
<evidence type="ECO:0000313" key="8">
    <source>
        <dbReference type="EMBL" id="KAE8715402.1"/>
    </source>
</evidence>
<dbReference type="SUPFAM" id="SSF47459">
    <property type="entry name" value="HLH, helix-loop-helix DNA-binding domain"/>
    <property type="match status" value="1"/>
</dbReference>
<keyword evidence="5" id="KW-0539">Nucleus</keyword>
<evidence type="ECO:0000313" key="9">
    <source>
        <dbReference type="Proteomes" id="UP000436088"/>
    </source>
</evidence>
<dbReference type="GO" id="GO:0000981">
    <property type="term" value="F:DNA-binding transcription factor activity, RNA polymerase II-specific"/>
    <property type="evidence" value="ECO:0007669"/>
    <property type="project" value="TreeGrafter"/>
</dbReference>
<keyword evidence="4" id="KW-0804">Transcription</keyword>
<proteinExistence type="predicted"/>
<dbReference type="Gene3D" id="4.10.280.10">
    <property type="entry name" value="Helix-loop-helix DNA-binding domain"/>
    <property type="match status" value="1"/>
</dbReference>
<feature type="region of interest" description="Disordered" evidence="6">
    <location>
        <begin position="78"/>
        <end position="116"/>
    </location>
</feature>
<keyword evidence="2" id="KW-0805">Transcription regulation</keyword>
<dbReference type="Pfam" id="PF00010">
    <property type="entry name" value="HLH"/>
    <property type="match status" value="1"/>
</dbReference>
<evidence type="ECO:0000256" key="6">
    <source>
        <dbReference type="SAM" id="MobiDB-lite"/>
    </source>
</evidence>
<keyword evidence="9" id="KW-1185">Reference proteome</keyword>
<dbReference type="Proteomes" id="UP000436088">
    <property type="component" value="Unassembled WGS sequence"/>
</dbReference>
<dbReference type="Pfam" id="PF22754">
    <property type="entry name" value="bHLH-TF_ACT-like_plant"/>
    <property type="match status" value="1"/>
</dbReference>
<evidence type="ECO:0000256" key="5">
    <source>
        <dbReference type="ARBA" id="ARBA00023242"/>
    </source>
</evidence>
<evidence type="ECO:0000256" key="4">
    <source>
        <dbReference type="ARBA" id="ARBA00023163"/>
    </source>
</evidence>
<comment type="caution">
    <text evidence="8">The sequence shown here is derived from an EMBL/GenBank/DDBJ whole genome shotgun (WGS) entry which is preliminary data.</text>
</comment>
<dbReference type="SMART" id="SM00353">
    <property type="entry name" value="HLH"/>
    <property type="match status" value="1"/>
</dbReference>
<feature type="compositionally biased region" description="Basic residues" evidence="6">
    <location>
        <begin position="99"/>
        <end position="109"/>
    </location>
</feature>
<dbReference type="GO" id="GO:0046983">
    <property type="term" value="F:protein dimerization activity"/>
    <property type="evidence" value="ECO:0007669"/>
    <property type="project" value="InterPro"/>
</dbReference>
<organism evidence="8 9">
    <name type="scientific">Hibiscus syriacus</name>
    <name type="common">Rose of Sharon</name>
    <dbReference type="NCBI Taxonomy" id="106335"/>
    <lineage>
        <taxon>Eukaryota</taxon>
        <taxon>Viridiplantae</taxon>
        <taxon>Streptophyta</taxon>
        <taxon>Embryophyta</taxon>
        <taxon>Tracheophyta</taxon>
        <taxon>Spermatophyta</taxon>
        <taxon>Magnoliopsida</taxon>
        <taxon>eudicotyledons</taxon>
        <taxon>Gunneridae</taxon>
        <taxon>Pentapetalae</taxon>
        <taxon>rosids</taxon>
        <taxon>malvids</taxon>
        <taxon>Malvales</taxon>
        <taxon>Malvaceae</taxon>
        <taxon>Malvoideae</taxon>
        <taxon>Hibiscus</taxon>
    </lineage>
</organism>